<proteinExistence type="predicted"/>
<dbReference type="AlphaFoldDB" id="X1QD90"/>
<accession>X1QD90</accession>
<sequence>MPSEDEVQANPRSRSAKLRVAMRLIAQDDCLATDEMEILWAEIKARAWRRPALLRKLQMVFAMA</sequence>
<evidence type="ECO:0000313" key="1">
    <source>
        <dbReference type="EMBL" id="GAI52791.1"/>
    </source>
</evidence>
<name>X1QD90_9ZZZZ</name>
<organism evidence="1">
    <name type="scientific">marine sediment metagenome</name>
    <dbReference type="NCBI Taxonomy" id="412755"/>
    <lineage>
        <taxon>unclassified sequences</taxon>
        <taxon>metagenomes</taxon>
        <taxon>ecological metagenomes</taxon>
    </lineage>
</organism>
<protein>
    <submittedName>
        <fullName evidence="1">Uncharacterized protein</fullName>
    </submittedName>
</protein>
<dbReference type="EMBL" id="BARV01042990">
    <property type="protein sequence ID" value="GAI52791.1"/>
    <property type="molecule type" value="Genomic_DNA"/>
</dbReference>
<gene>
    <name evidence="1" type="ORF">S06H3_64385</name>
</gene>
<dbReference type="Gene3D" id="3.40.50.150">
    <property type="entry name" value="Vaccinia Virus protein VP39"/>
    <property type="match status" value="1"/>
</dbReference>
<comment type="caution">
    <text evidence="1">The sequence shown here is derived from an EMBL/GenBank/DDBJ whole genome shotgun (WGS) entry which is preliminary data.</text>
</comment>
<reference evidence="1" key="1">
    <citation type="journal article" date="2014" name="Front. Microbiol.">
        <title>High frequency of phylogenetically diverse reductive dehalogenase-homologous genes in deep subseafloor sedimentary metagenomes.</title>
        <authorList>
            <person name="Kawai M."/>
            <person name="Futagami T."/>
            <person name="Toyoda A."/>
            <person name="Takaki Y."/>
            <person name="Nishi S."/>
            <person name="Hori S."/>
            <person name="Arai W."/>
            <person name="Tsubouchi T."/>
            <person name="Morono Y."/>
            <person name="Uchiyama I."/>
            <person name="Ito T."/>
            <person name="Fujiyama A."/>
            <person name="Inagaki F."/>
            <person name="Takami H."/>
        </authorList>
    </citation>
    <scope>NUCLEOTIDE SEQUENCE</scope>
    <source>
        <strain evidence="1">Expedition CK06-06</strain>
    </source>
</reference>
<dbReference type="InterPro" id="IPR029063">
    <property type="entry name" value="SAM-dependent_MTases_sf"/>
</dbReference>